<organism evidence="2 3">
    <name type="scientific">Acrasis kona</name>
    <dbReference type="NCBI Taxonomy" id="1008807"/>
    <lineage>
        <taxon>Eukaryota</taxon>
        <taxon>Discoba</taxon>
        <taxon>Heterolobosea</taxon>
        <taxon>Tetramitia</taxon>
        <taxon>Eutetramitia</taxon>
        <taxon>Acrasidae</taxon>
        <taxon>Acrasis</taxon>
    </lineage>
</organism>
<gene>
    <name evidence="2" type="ORF">AKO1_001670</name>
</gene>
<feature type="compositionally biased region" description="Basic and acidic residues" evidence="1">
    <location>
        <begin position="39"/>
        <end position="58"/>
    </location>
</feature>
<dbReference type="AlphaFoldDB" id="A0AAW2YRF1"/>
<evidence type="ECO:0000256" key="1">
    <source>
        <dbReference type="SAM" id="MobiDB-lite"/>
    </source>
</evidence>
<feature type="region of interest" description="Disordered" evidence="1">
    <location>
        <begin position="23"/>
        <end position="70"/>
    </location>
</feature>
<name>A0AAW2YRF1_9EUKA</name>
<evidence type="ECO:0000313" key="3">
    <source>
        <dbReference type="Proteomes" id="UP001431209"/>
    </source>
</evidence>
<sequence length="108" mass="12979">MTRDQGMNDHSERQIMEGVYMTDFRKKNNQQNLASDPKLSPEEIKERQNQIDHLERSNQEMLEYDPERKDQEIQEYILENVKIIKKYKTQIENSLKDSGDHYDNGVYL</sequence>
<reference evidence="2 3" key="1">
    <citation type="submission" date="2024-03" db="EMBL/GenBank/DDBJ databases">
        <title>The Acrasis kona genome and developmental transcriptomes reveal deep origins of eukaryotic multicellular pathways.</title>
        <authorList>
            <person name="Sheikh S."/>
            <person name="Fu C.-J."/>
            <person name="Brown M.W."/>
            <person name="Baldauf S.L."/>
        </authorList>
    </citation>
    <scope>NUCLEOTIDE SEQUENCE [LARGE SCALE GENOMIC DNA]</scope>
    <source>
        <strain evidence="2 3">ATCC MYA-3509</strain>
    </source>
</reference>
<keyword evidence="3" id="KW-1185">Reference proteome</keyword>
<proteinExistence type="predicted"/>
<dbReference type="Proteomes" id="UP001431209">
    <property type="component" value="Unassembled WGS sequence"/>
</dbReference>
<dbReference type="EMBL" id="JAOPGA020000588">
    <property type="protein sequence ID" value="KAL0479710.1"/>
    <property type="molecule type" value="Genomic_DNA"/>
</dbReference>
<evidence type="ECO:0000313" key="2">
    <source>
        <dbReference type="EMBL" id="KAL0479710.1"/>
    </source>
</evidence>
<comment type="caution">
    <text evidence="2">The sequence shown here is derived from an EMBL/GenBank/DDBJ whole genome shotgun (WGS) entry which is preliminary data.</text>
</comment>
<protein>
    <submittedName>
        <fullName evidence="2">Uncharacterized protein</fullName>
    </submittedName>
</protein>
<accession>A0AAW2YRF1</accession>